<dbReference type="EMBL" id="FQWT01000004">
    <property type="protein sequence ID" value="SHH53930.1"/>
    <property type="molecule type" value="Genomic_DNA"/>
</dbReference>
<dbReference type="STRING" id="421058.SAMN05421866_3103"/>
<dbReference type="AlphaFoldDB" id="A0A1M5TTG6"/>
<keyword evidence="2" id="KW-1185">Reference proteome</keyword>
<dbReference type="Proteomes" id="UP000184047">
    <property type="component" value="Unassembled WGS sequence"/>
</dbReference>
<sequence length="148" mass="17008">MLKLAQKLTALISEGSFVDVQKIKKKFRNYIKPVMSKKDQYGLEFLKVTAGGDIGYNCIRKDGIVDGNNLLQFLNYLNTSGTELIIKEINHYLNDAENPDYTPYDSMVLEHIDLKIEYPHLVIDGQPNVFPLADIRDLLQEWLLFLQS</sequence>
<gene>
    <name evidence="1" type="ORF">SAMN05421866_3103</name>
</gene>
<name>A0A1M5TTG6_9FLAO</name>
<reference evidence="2" key="1">
    <citation type="submission" date="2016-11" db="EMBL/GenBank/DDBJ databases">
        <authorList>
            <person name="Varghese N."/>
            <person name="Submissions S."/>
        </authorList>
    </citation>
    <scope>NUCLEOTIDE SEQUENCE [LARGE SCALE GENOMIC DNA]</scope>
    <source>
        <strain evidence="2">DSM 19055</strain>
    </source>
</reference>
<evidence type="ECO:0000313" key="2">
    <source>
        <dbReference type="Proteomes" id="UP000184047"/>
    </source>
</evidence>
<proteinExistence type="predicted"/>
<dbReference type="eggNOG" id="ENOG503119U">
    <property type="taxonomic scope" value="Bacteria"/>
</dbReference>
<evidence type="ECO:0000313" key="1">
    <source>
        <dbReference type="EMBL" id="SHH53930.1"/>
    </source>
</evidence>
<accession>A0A1M5TTG6</accession>
<protein>
    <submittedName>
        <fullName evidence="1">Uncharacterized protein</fullName>
    </submittedName>
</protein>
<organism evidence="1 2">
    <name type="scientific">Chryseobacterium oranimense</name>
    <dbReference type="NCBI Taxonomy" id="421058"/>
    <lineage>
        <taxon>Bacteria</taxon>
        <taxon>Pseudomonadati</taxon>
        <taxon>Bacteroidota</taxon>
        <taxon>Flavobacteriia</taxon>
        <taxon>Flavobacteriales</taxon>
        <taxon>Weeksellaceae</taxon>
        <taxon>Chryseobacterium group</taxon>
        <taxon>Chryseobacterium</taxon>
    </lineage>
</organism>